<organism evidence="2 3">
    <name type="scientific">Arenicella xantha</name>
    <dbReference type="NCBI Taxonomy" id="644221"/>
    <lineage>
        <taxon>Bacteria</taxon>
        <taxon>Pseudomonadati</taxon>
        <taxon>Pseudomonadota</taxon>
        <taxon>Gammaproteobacteria</taxon>
        <taxon>Arenicellales</taxon>
        <taxon>Arenicellaceae</taxon>
        <taxon>Arenicella</taxon>
    </lineage>
</organism>
<name>A0A395JIH5_9GAMM</name>
<evidence type="ECO:0000313" key="2">
    <source>
        <dbReference type="EMBL" id="RBP49673.1"/>
    </source>
</evidence>
<keyword evidence="1" id="KW-0472">Membrane</keyword>
<evidence type="ECO:0000313" key="3">
    <source>
        <dbReference type="Proteomes" id="UP000253083"/>
    </source>
</evidence>
<keyword evidence="3" id="KW-1185">Reference proteome</keyword>
<dbReference type="EMBL" id="QNRT01000003">
    <property type="protein sequence ID" value="RBP49673.1"/>
    <property type="molecule type" value="Genomic_DNA"/>
</dbReference>
<keyword evidence="1" id="KW-0812">Transmembrane</keyword>
<feature type="transmembrane region" description="Helical" evidence="1">
    <location>
        <begin position="54"/>
        <end position="75"/>
    </location>
</feature>
<dbReference type="AlphaFoldDB" id="A0A395JIH5"/>
<proteinExistence type="predicted"/>
<sequence>MKTALNYLAALVAATVLTSLLGSFFSSQFVLHELQAIGADISLKTRLSMTIADLAILQTLVLAFGAALLIAFVAAAACAKFIGGNRLFWYVFAGSSAVITLLIVMSWQLQLMPIAGARSNLGIAFQALAGGLGGYLFAQLTRPTRPE</sequence>
<feature type="transmembrane region" description="Helical" evidence="1">
    <location>
        <begin position="87"/>
        <end position="109"/>
    </location>
</feature>
<feature type="transmembrane region" description="Helical" evidence="1">
    <location>
        <begin position="121"/>
        <end position="138"/>
    </location>
</feature>
<accession>A0A395JIH5</accession>
<dbReference type="OrthoDB" id="6227708at2"/>
<keyword evidence="1" id="KW-1133">Transmembrane helix</keyword>
<dbReference type="InParanoid" id="A0A395JIH5"/>
<gene>
    <name evidence="2" type="ORF">DFR28_10398</name>
</gene>
<reference evidence="2 3" key="1">
    <citation type="submission" date="2018-06" db="EMBL/GenBank/DDBJ databases">
        <title>Genomic Encyclopedia of Type Strains, Phase IV (KMG-IV): sequencing the most valuable type-strain genomes for metagenomic binning, comparative biology and taxonomic classification.</title>
        <authorList>
            <person name="Goeker M."/>
        </authorList>
    </citation>
    <scope>NUCLEOTIDE SEQUENCE [LARGE SCALE GENOMIC DNA]</scope>
    <source>
        <strain evidence="2 3">DSM 24032</strain>
    </source>
</reference>
<dbReference type="Proteomes" id="UP000253083">
    <property type="component" value="Unassembled WGS sequence"/>
</dbReference>
<protein>
    <submittedName>
        <fullName evidence="2">Uncharacterized protein</fullName>
    </submittedName>
</protein>
<comment type="caution">
    <text evidence="2">The sequence shown here is derived from an EMBL/GenBank/DDBJ whole genome shotgun (WGS) entry which is preliminary data.</text>
</comment>
<evidence type="ECO:0000256" key="1">
    <source>
        <dbReference type="SAM" id="Phobius"/>
    </source>
</evidence>
<dbReference type="RefSeq" id="WP_113954679.1">
    <property type="nucleotide sequence ID" value="NZ_QNRT01000003.1"/>
</dbReference>